<dbReference type="GO" id="GO:0016620">
    <property type="term" value="F:oxidoreductase activity, acting on the aldehyde or oxo group of donors, NAD or NADP as acceptor"/>
    <property type="evidence" value="ECO:0007669"/>
    <property type="project" value="InterPro"/>
</dbReference>
<proteinExistence type="predicted"/>
<dbReference type="SMART" id="SM00859">
    <property type="entry name" value="Semialdhyde_dh"/>
    <property type="match status" value="1"/>
</dbReference>
<dbReference type="SUPFAM" id="SSF51735">
    <property type="entry name" value="NAD(P)-binding Rossmann-fold domains"/>
    <property type="match status" value="1"/>
</dbReference>
<accession>A0A1V8M6A2</accession>
<comment type="caution">
    <text evidence="2">The sequence shown here is derived from an EMBL/GenBank/DDBJ whole genome shotgun (WGS) entry which is preliminary data.</text>
</comment>
<dbReference type="PANTHER" id="PTHR14097:SF7">
    <property type="entry name" value="OXIDOREDUCTASE HTATIP2"/>
    <property type="match status" value="1"/>
</dbReference>
<dbReference type="AlphaFoldDB" id="A0A1V8M6A2"/>
<evidence type="ECO:0000259" key="1">
    <source>
        <dbReference type="SMART" id="SM00859"/>
    </source>
</evidence>
<dbReference type="RefSeq" id="WP_080521691.1">
    <property type="nucleotide sequence ID" value="NZ_LPUF01000001.1"/>
</dbReference>
<dbReference type="EMBL" id="LPUF01000001">
    <property type="protein sequence ID" value="OQK17077.1"/>
    <property type="molecule type" value="Genomic_DNA"/>
</dbReference>
<gene>
    <name evidence="2" type="ORF">AU255_04040</name>
</gene>
<sequence>MQTILILGATGQVGQQILQLALCHPEIFRVIAPTRRPLTHHEKLDNPIVDFEELPATAQCWKADLALCALGTTLRQAKSRAGFYRVDHDYVMTAARLSQNAGTPAFGLVSSLGADLSSRVFYLNVKGETERDISAVGFASLTIARPSLLIGGPRSTGRPLEAIGLFLGKHLASLLPQRYQAVSTLQLAGALLEAGLDATPGLHILESEQLST</sequence>
<dbReference type="InterPro" id="IPR000534">
    <property type="entry name" value="Semialdehyde_DH_NAD-bd"/>
</dbReference>
<dbReference type="STRING" id="1420851.AU255_04040"/>
<evidence type="ECO:0000313" key="2">
    <source>
        <dbReference type="EMBL" id="OQK17077.1"/>
    </source>
</evidence>
<dbReference type="GO" id="GO:0051287">
    <property type="term" value="F:NAD binding"/>
    <property type="evidence" value="ECO:0007669"/>
    <property type="project" value="InterPro"/>
</dbReference>
<reference evidence="2 3" key="1">
    <citation type="submission" date="2015-12" db="EMBL/GenBank/DDBJ databases">
        <authorList>
            <person name="Shamseldin A."/>
            <person name="Moawad H."/>
            <person name="Abd El-Rahim W.M."/>
            <person name="Sadowsky M.J."/>
        </authorList>
    </citation>
    <scope>NUCLEOTIDE SEQUENCE [LARGE SCALE GENOMIC DNA]</scope>
    <source>
        <strain evidence="2 3">WF1</strain>
    </source>
</reference>
<keyword evidence="3" id="KW-1185">Reference proteome</keyword>
<dbReference type="InterPro" id="IPR036291">
    <property type="entry name" value="NAD(P)-bd_dom_sf"/>
</dbReference>
<feature type="domain" description="Semialdehyde dehydrogenase NAD-binding" evidence="1">
    <location>
        <begin position="3"/>
        <end position="103"/>
    </location>
</feature>
<name>A0A1V8M6A2_9GAMM</name>
<protein>
    <submittedName>
        <fullName evidence="2">NAD-dependent dehydratase</fullName>
    </submittedName>
</protein>
<evidence type="ECO:0000313" key="3">
    <source>
        <dbReference type="Proteomes" id="UP000191980"/>
    </source>
</evidence>
<organism evidence="2 3">
    <name type="scientific">Methyloprofundus sedimenti</name>
    <dbReference type="NCBI Taxonomy" id="1420851"/>
    <lineage>
        <taxon>Bacteria</taxon>
        <taxon>Pseudomonadati</taxon>
        <taxon>Pseudomonadota</taxon>
        <taxon>Gammaproteobacteria</taxon>
        <taxon>Methylococcales</taxon>
        <taxon>Methylococcaceae</taxon>
        <taxon>Methyloprofundus</taxon>
    </lineage>
</organism>
<dbReference type="Proteomes" id="UP000191980">
    <property type="component" value="Unassembled WGS sequence"/>
</dbReference>
<dbReference type="Gene3D" id="3.40.50.720">
    <property type="entry name" value="NAD(P)-binding Rossmann-like Domain"/>
    <property type="match status" value="1"/>
</dbReference>
<dbReference type="OrthoDB" id="9798632at2"/>
<dbReference type="PANTHER" id="PTHR14097">
    <property type="entry name" value="OXIDOREDUCTASE HTATIP2"/>
    <property type="match status" value="1"/>
</dbReference>